<feature type="region of interest" description="Disordered" evidence="1">
    <location>
        <begin position="249"/>
        <end position="279"/>
    </location>
</feature>
<proteinExistence type="predicted"/>
<evidence type="ECO:0000313" key="2">
    <source>
        <dbReference type="EMBL" id="POM58931.1"/>
    </source>
</evidence>
<protein>
    <submittedName>
        <fullName evidence="2">Uncharacterized protein</fullName>
    </submittedName>
</protein>
<comment type="caution">
    <text evidence="2">The sequence shown here is derived from an EMBL/GenBank/DDBJ whole genome shotgun (WGS) entry which is preliminary data.</text>
</comment>
<reference evidence="2 3" key="1">
    <citation type="journal article" date="2017" name="Genome Biol. Evol.">
        <title>Phytophthora megakarya and P. palmivora, closely related causal agents of cacao black pod rot, underwent increases in genome sizes and gene numbers by different mechanisms.</title>
        <authorList>
            <person name="Ali S.S."/>
            <person name="Shao J."/>
            <person name="Lary D.J."/>
            <person name="Kronmiller B."/>
            <person name="Shen D."/>
            <person name="Strem M.D."/>
            <person name="Amoako-Attah I."/>
            <person name="Akrofi A.Y."/>
            <person name="Begoude B.A."/>
            <person name="Ten Hoopen G.M."/>
            <person name="Coulibaly K."/>
            <person name="Kebe B.I."/>
            <person name="Melnick R.L."/>
            <person name="Guiltinan M.J."/>
            <person name="Tyler B.M."/>
            <person name="Meinhardt L.W."/>
            <person name="Bailey B.A."/>
        </authorList>
    </citation>
    <scope>NUCLEOTIDE SEQUENCE [LARGE SCALE GENOMIC DNA]</scope>
    <source>
        <strain evidence="3">sbr112.9</strain>
    </source>
</reference>
<feature type="compositionally biased region" description="Polar residues" evidence="1">
    <location>
        <begin position="249"/>
        <end position="259"/>
    </location>
</feature>
<organism evidence="2 3">
    <name type="scientific">Phytophthora palmivora</name>
    <dbReference type="NCBI Taxonomy" id="4796"/>
    <lineage>
        <taxon>Eukaryota</taxon>
        <taxon>Sar</taxon>
        <taxon>Stramenopiles</taxon>
        <taxon>Oomycota</taxon>
        <taxon>Peronosporomycetes</taxon>
        <taxon>Peronosporales</taxon>
        <taxon>Peronosporaceae</taxon>
        <taxon>Phytophthora</taxon>
    </lineage>
</organism>
<gene>
    <name evidence="2" type="ORF">PHPALM_36359</name>
</gene>
<name>A0A2P4X069_9STRA</name>
<dbReference type="OrthoDB" id="110390at2759"/>
<dbReference type="EMBL" id="NCKW01020129">
    <property type="protein sequence ID" value="POM58931.1"/>
    <property type="molecule type" value="Genomic_DNA"/>
</dbReference>
<accession>A0A2P4X069</accession>
<dbReference type="Proteomes" id="UP000237271">
    <property type="component" value="Unassembled WGS sequence"/>
</dbReference>
<dbReference type="AlphaFoldDB" id="A0A2P4X069"/>
<keyword evidence="3" id="KW-1185">Reference proteome</keyword>
<evidence type="ECO:0000313" key="3">
    <source>
        <dbReference type="Proteomes" id="UP000237271"/>
    </source>
</evidence>
<evidence type="ECO:0000256" key="1">
    <source>
        <dbReference type="SAM" id="MobiDB-lite"/>
    </source>
</evidence>
<sequence>MELSPRNPRQLPFSREVRCQLTMKKGEPLSRCRDKGRQTQFDFVVKDEYRVLWAKVDKLFEEVKGSLMPPDTVLYLKPSNGAAQKHFELAEGDVENLSLQIEQIWRHAKLRKTGQSAFICSEAPLTTIRRAAQSRIEEQLPRVEEYLRENGVAAGPASSLYMATPQARLPPTASLDVPTNISFRQLQFIDQQQRVIGKRVSAAMGNDRENYPTIRIMVQDAELSIRVNIRDLRAVLGLPNFSLRPPFRPQNTSFGSAISPSGGIDDQEHKDDQEEFSFA</sequence>